<keyword evidence="1" id="KW-0812">Transmembrane</keyword>
<keyword evidence="3" id="KW-1185">Reference proteome</keyword>
<evidence type="ECO:0000256" key="1">
    <source>
        <dbReference type="SAM" id="Phobius"/>
    </source>
</evidence>
<feature type="transmembrane region" description="Helical" evidence="1">
    <location>
        <begin position="75"/>
        <end position="94"/>
    </location>
</feature>
<evidence type="ECO:0000313" key="2">
    <source>
        <dbReference type="EMBL" id="MDA3614919.1"/>
    </source>
</evidence>
<accession>A0ABT4UJB1</accession>
<keyword evidence="1" id="KW-1133">Transmembrane helix</keyword>
<dbReference type="EMBL" id="JAQGEF010000008">
    <property type="protein sequence ID" value="MDA3614919.1"/>
    <property type="molecule type" value="Genomic_DNA"/>
</dbReference>
<organism evidence="2 3">
    <name type="scientific">Polluticaenibacter yanchengensis</name>
    <dbReference type="NCBI Taxonomy" id="3014562"/>
    <lineage>
        <taxon>Bacteria</taxon>
        <taxon>Pseudomonadati</taxon>
        <taxon>Bacteroidota</taxon>
        <taxon>Chitinophagia</taxon>
        <taxon>Chitinophagales</taxon>
        <taxon>Chitinophagaceae</taxon>
        <taxon>Polluticaenibacter</taxon>
    </lineage>
</organism>
<dbReference type="Proteomes" id="UP001210231">
    <property type="component" value="Unassembled WGS sequence"/>
</dbReference>
<keyword evidence="1" id="KW-0472">Membrane</keyword>
<evidence type="ECO:0000313" key="3">
    <source>
        <dbReference type="Proteomes" id="UP001210231"/>
    </source>
</evidence>
<feature type="transmembrane region" description="Helical" evidence="1">
    <location>
        <begin position="42"/>
        <end position="63"/>
    </location>
</feature>
<protein>
    <submittedName>
        <fullName evidence="2">Uncharacterized protein</fullName>
    </submittedName>
</protein>
<dbReference type="RefSeq" id="WP_407031243.1">
    <property type="nucleotide sequence ID" value="NZ_JAQGEF010000008.1"/>
</dbReference>
<proteinExistence type="predicted"/>
<sequence length="95" mass="11124">MFSKNDRYLEAFKIIIPALTILGYLVFYSIKKFADDFDLIFIPIGICILNLILIGMVCYGIWIKKTILKAVNWQWVILNLILNILFLFMETAMIE</sequence>
<name>A0ABT4UJB1_9BACT</name>
<comment type="caution">
    <text evidence="2">The sequence shown here is derived from an EMBL/GenBank/DDBJ whole genome shotgun (WGS) entry which is preliminary data.</text>
</comment>
<reference evidence="2 3" key="1">
    <citation type="submission" date="2022-12" db="EMBL/GenBank/DDBJ databases">
        <title>Chitinophagaceae gen. sp. nov., a new member of the family Chitinophagaceae, isolated from soil in a chemical factory.</title>
        <authorList>
            <person name="Ke Z."/>
        </authorList>
    </citation>
    <scope>NUCLEOTIDE SEQUENCE [LARGE SCALE GENOMIC DNA]</scope>
    <source>
        <strain evidence="2 3">LY-5</strain>
    </source>
</reference>
<gene>
    <name evidence="2" type="ORF">O3P16_08875</name>
</gene>
<feature type="transmembrane region" description="Helical" evidence="1">
    <location>
        <begin position="12"/>
        <end position="30"/>
    </location>
</feature>